<evidence type="ECO:0000259" key="3">
    <source>
        <dbReference type="Pfam" id="PF00407"/>
    </source>
</evidence>
<dbReference type="GO" id="GO:0009738">
    <property type="term" value="P:abscisic acid-activated signaling pathway"/>
    <property type="evidence" value="ECO:0007669"/>
    <property type="project" value="TreeGrafter"/>
</dbReference>
<accession>C3SBS4</accession>
<dbReference type="InterPro" id="IPR000916">
    <property type="entry name" value="Bet_v_I/MLP"/>
</dbReference>
<dbReference type="AlphaFoldDB" id="C3SBS4"/>
<reference evidence="4" key="1">
    <citation type="journal article" date="2009" name="Plant J.">
        <title>Targeted metabolite and transcript profiling for elucidating enzyme function: isolation of novel N-methyltransferases from three benzylisoquinoline alkaloid-producing species.</title>
        <authorList>
            <consortium name="Natural Products Genomics Resource (NAPGEN)"/>
            <person name="Liscombe D.K."/>
            <person name="Ziegler J."/>
            <person name="Schmidt J."/>
            <person name="Ammer C."/>
            <person name="Facchini P.J."/>
        </authorList>
    </citation>
    <scope>NUCLEOTIDE SEQUENCE</scope>
</reference>
<sequence>MRKELENQRKVEASADDIWAVYSSPDLPKLIVKLLPSVFESIDIVEGTGGSVGTVLHLVYPPGSIPHTYKEKFITIDHEKRLKEVRQIQGGYLDMGVTFYMDSFHILENGPNSCIIKSMTTYEVPNEEVGEKVSPFISIDSLVGMAEAISKYVLDKKKSSAKAHHLCHCGFSSCFSWCRRAATI</sequence>
<evidence type="ECO:0000256" key="2">
    <source>
        <dbReference type="ARBA" id="ARBA00022589"/>
    </source>
</evidence>
<dbReference type="PANTHER" id="PTHR31213:SF19">
    <property type="entry name" value="BET V I_MAJOR LATEX PROTEIN DOMAIN-CONTAINING PROTEIN"/>
    <property type="match status" value="1"/>
</dbReference>
<organism evidence="4">
    <name type="scientific">Eschscholzia californica</name>
    <name type="common">California poppy</name>
    <dbReference type="NCBI Taxonomy" id="3467"/>
    <lineage>
        <taxon>Eukaryota</taxon>
        <taxon>Viridiplantae</taxon>
        <taxon>Streptophyta</taxon>
        <taxon>Embryophyta</taxon>
        <taxon>Tracheophyta</taxon>
        <taxon>Spermatophyta</taxon>
        <taxon>Magnoliopsida</taxon>
        <taxon>Ranunculales</taxon>
        <taxon>Papaveraceae</taxon>
        <taxon>Papaveroideae</taxon>
        <taxon>Eschscholzia</taxon>
    </lineage>
</organism>
<dbReference type="GO" id="GO:0005634">
    <property type="term" value="C:nucleus"/>
    <property type="evidence" value="ECO:0007669"/>
    <property type="project" value="TreeGrafter"/>
</dbReference>
<comment type="similarity">
    <text evidence="1">Belongs to the BetVI family.</text>
</comment>
<dbReference type="GO" id="GO:0005737">
    <property type="term" value="C:cytoplasm"/>
    <property type="evidence" value="ECO:0007669"/>
    <property type="project" value="TreeGrafter"/>
</dbReference>
<dbReference type="GO" id="GO:0006952">
    <property type="term" value="P:defense response"/>
    <property type="evidence" value="ECO:0007669"/>
    <property type="project" value="InterPro"/>
</dbReference>
<dbReference type="Pfam" id="PF00407">
    <property type="entry name" value="Bet_v_1"/>
    <property type="match status" value="1"/>
</dbReference>
<evidence type="ECO:0000313" key="4">
    <source>
        <dbReference type="EMBL" id="ACO90254.1"/>
    </source>
</evidence>
<name>C3SBS4_ESCCA</name>
<dbReference type="InterPro" id="IPR023393">
    <property type="entry name" value="START-like_dom_sf"/>
</dbReference>
<dbReference type="GO" id="GO:0004864">
    <property type="term" value="F:protein phosphatase inhibitor activity"/>
    <property type="evidence" value="ECO:0007669"/>
    <property type="project" value="TreeGrafter"/>
</dbReference>
<dbReference type="EMBL" id="EU882971">
    <property type="protein sequence ID" value="ACO90254.1"/>
    <property type="molecule type" value="mRNA"/>
</dbReference>
<dbReference type="SUPFAM" id="SSF55961">
    <property type="entry name" value="Bet v1-like"/>
    <property type="match status" value="1"/>
</dbReference>
<feature type="domain" description="Bet v I/Major latex protein" evidence="3">
    <location>
        <begin position="3"/>
        <end position="154"/>
    </location>
</feature>
<dbReference type="PANTHER" id="PTHR31213">
    <property type="entry name" value="OS08G0374000 PROTEIN-RELATED"/>
    <property type="match status" value="1"/>
</dbReference>
<proteinExistence type="evidence at transcript level"/>
<keyword evidence="2" id="KW-0017">Alkaloid metabolism</keyword>
<dbReference type="CDD" id="cd07816">
    <property type="entry name" value="Bet_v1-like"/>
    <property type="match status" value="1"/>
</dbReference>
<dbReference type="InterPro" id="IPR050279">
    <property type="entry name" value="Plant_def-hormone_signal"/>
</dbReference>
<evidence type="ECO:0000256" key="1">
    <source>
        <dbReference type="ARBA" id="ARBA00009744"/>
    </source>
</evidence>
<dbReference type="GO" id="GO:0010427">
    <property type="term" value="F:abscisic acid binding"/>
    <property type="evidence" value="ECO:0007669"/>
    <property type="project" value="TreeGrafter"/>
</dbReference>
<protein>
    <submittedName>
        <fullName evidence="4">Pathogenesis-related (PR)-10-related norcoclaurine synthase-like protein</fullName>
    </submittedName>
</protein>
<dbReference type="GO" id="GO:0009820">
    <property type="term" value="P:alkaloid metabolic process"/>
    <property type="evidence" value="ECO:0007669"/>
    <property type="project" value="UniProtKB-KW"/>
</dbReference>
<dbReference type="Gene3D" id="3.30.530.20">
    <property type="match status" value="1"/>
</dbReference>
<dbReference type="GO" id="GO:0038023">
    <property type="term" value="F:signaling receptor activity"/>
    <property type="evidence" value="ECO:0007669"/>
    <property type="project" value="TreeGrafter"/>
</dbReference>